<organism evidence="4 5">
    <name type="scientific">Trichogramma kaykai</name>
    <dbReference type="NCBI Taxonomy" id="54128"/>
    <lineage>
        <taxon>Eukaryota</taxon>
        <taxon>Metazoa</taxon>
        <taxon>Ecdysozoa</taxon>
        <taxon>Arthropoda</taxon>
        <taxon>Hexapoda</taxon>
        <taxon>Insecta</taxon>
        <taxon>Pterygota</taxon>
        <taxon>Neoptera</taxon>
        <taxon>Endopterygota</taxon>
        <taxon>Hymenoptera</taxon>
        <taxon>Apocrita</taxon>
        <taxon>Proctotrupomorpha</taxon>
        <taxon>Chalcidoidea</taxon>
        <taxon>Trichogrammatidae</taxon>
        <taxon>Trichogramma</taxon>
    </lineage>
</organism>
<feature type="compositionally biased region" description="Polar residues" evidence="1">
    <location>
        <begin position="182"/>
        <end position="192"/>
    </location>
</feature>
<evidence type="ECO:0000256" key="1">
    <source>
        <dbReference type="SAM" id="MobiDB-lite"/>
    </source>
</evidence>
<dbReference type="Proteomes" id="UP001627154">
    <property type="component" value="Unassembled WGS sequence"/>
</dbReference>
<comment type="caution">
    <text evidence="4">The sequence shown here is derived from an EMBL/GenBank/DDBJ whole genome shotgun (WGS) entry which is preliminary data.</text>
</comment>
<protein>
    <submittedName>
        <fullName evidence="4">Uncharacterized protein</fullName>
    </submittedName>
</protein>
<dbReference type="EMBL" id="JBJJXI010000149">
    <property type="protein sequence ID" value="KAL3386044.1"/>
    <property type="molecule type" value="Genomic_DNA"/>
</dbReference>
<feature type="compositionally biased region" description="Polar residues" evidence="1">
    <location>
        <begin position="412"/>
        <end position="423"/>
    </location>
</feature>
<dbReference type="AlphaFoldDB" id="A0ABD2VZL2"/>
<keyword evidence="2" id="KW-1133">Transmembrane helix</keyword>
<feature type="transmembrane region" description="Helical" evidence="2">
    <location>
        <begin position="90"/>
        <end position="111"/>
    </location>
</feature>
<feature type="chain" id="PRO_5044837924" evidence="3">
    <location>
        <begin position="23"/>
        <end position="450"/>
    </location>
</feature>
<accession>A0ABD2VZL2</accession>
<reference evidence="4 5" key="1">
    <citation type="journal article" date="2024" name="bioRxiv">
        <title>A reference genome for Trichogramma kaykai: A tiny desert-dwelling parasitoid wasp with competing sex-ratio distorters.</title>
        <authorList>
            <person name="Culotta J."/>
            <person name="Lindsey A.R."/>
        </authorList>
    </citation>
    <scope>NUCLEOTIDE SEQUENCE [LARGE SCALE GENOMIC DNA]</scope>
    <source>
        <strain evidence="4 5">KSX58</strain>
    </source>
</reference>
<feature type="region of interest" description="Disordered" evidence="1">
    <location>
        <begin position="319"/>
        <end position="366"/>
    </location>
</feature>
<keyword evidence="2" id="KW-0812">Transmembrane</keyword>
<keyword evidence="2" id="KW-0472">Membrane</keyword>
<feature type="region of interest" description="Disordered" evidence="1">
    <location>
        <begin position="402"/>
        <end position="450"/>
    </location>
</feature>
<keyword evidence="5" id="KW-1185">Reference proteome</keyword>
<feature type="region of interest" description="Disordered" evidence="1">
    <location>
        <begin position="229"/>
        <end position="253"/>
    </location>
</feature>
<feature type="region of interest" description="Disordered" evidence="1">
    <location>
        <begin position="182"/>
        <end position="216"/>
    </location>
</feature>
<feature type="signal peptide" evidence="3">
    <location>
        <begin position="1"/>
        <end position="22"/>
    </location>
</feature>
<evidence type="ECO:0000256" key="2">
    <source>
        <dbReference type="SAM" id="Phobius"/>
    </source>
</evidence>
<evidence type="ECO:0000313" key="5">
    <source>
        <dbReference type="Proteomes" id="UP001627154"/>
    </source>
</evidence>
<keyword evidence="3" id="KW-0732">Signal</keyword>
<feature type="compositionally biased region" description="Basic and acidic residues" evidence="1">
    <location>
        <begin position="241"/>
        <end position="250"/>
    </location>
</feature>
<feature type="transmembrane region" description="Helical" evidence="2">
    <location>
        <begin position="123"/>
        <end position="142"/>
    </location>
</feature>
<feature type="compositionally biased region" description="Basic and acidic residues" evidence="1">
    <location>
        <begin position="336"/>
        <end position="347"/>
    </location>
</feature>
<sequence length="450" mass="50981">MWNRKVFIRIIEVLLCIACTVALRVTDDESRRVFHYLRNRSLEWSLLNNVTWGTIGAALASATCGGYIIISTGLLIAAATGEIRGRKTEVLFLGVGIILFGIVGALSLASIDSVPYDLIDNAAVLGGLCLITGVVFIIDLLMKPRYGKTKHDGTQTIPEKEQAKHYVTTTTMTINEKELQPKNVSTSANWRSPTLEMKEKRNSMNDSLNDQDDQENRLERAERQIREYAQNIDNGKSKQLRGRDDRDGGKKTNVYYRNDEVYQRPVDEVDDIPPFPTHEATVFTKVIQPSVKIMRIERDNERGYDNYRQVQLSDSSQYDNVPARMRGGSSPGILKRQHDAYSTDPRRLQSYPGMDQQRRQLTTQRDRDEIEMLEEYFDELRMSTTNTATRTTIAEPTTIRIGSSASRKIVGGTTSKTPVSPSDQGYVKHTASNWPQQLKSKDADDYEKNR</sequence>
<feature type="transmembrane region" description="Helical" evidence="2">
    <location>
        <begin position="51"/>
        <end position="78"/>
    </location>
</feature>
<gene>
    <name evidence="4" type="ORF">TKK_018547</name>
</gene>
<evidence type="ECO:0000256" key="3">
    <source>
        <dbReference type="SAM" id="SignalP"/>
    </source>
</evidence>
<proteinExistence type="predicted"/>
<evidence type="ECO:0000313" key="4">
    <source>
        <dbReference type="EMBL" id="KAL3386044.1"/>
    </source>
</evidence>
<name>A0ABD2VZL2_9HYME</name>
<feature type="compositionally biased region" description="Basic and acidic residues" evidence="1">
    <location>
        <begin position="439"/>
        <end position="450"/>
    </location>
</feature>